<feature type="region of interest" description="Disordered" evidence="1">
    <location>
        <begin position="109"/>
        <end position="128"/>
    </location>
</feature>
<comment type="caution">
    <text evidence="2">The sequence shown here is derived from an EMBL/GenBank/DDBJ whole genome shotgun (WGS) entry which is preliminary data.</text>
</comment>
<protein>
    <submittedName>
        <fullName evidence="2">Uncharacterized protein</fullName>
    </submittedName>
</protein>
<evidence type="ECO:0000313" key="2">
    <source>
        <dbReference type="EMBL" id="RHW67133.1"/>
    </source>
</evidence>
<name>A0A3L6KRF1_9TRYP</name>
<feature type="region of interest" description="Disordered" evidence="1">
    <location>
        <begin position="149"/>
        <end position="181"/>
    </location>
</feature>
<dbReference type="Proteomes" id="UP000266743">
    <property type="component" value="Unassembled WGS sequence"/>
</dbReference>
<organism evidence="2 3">
    <name type="scientific">Trypanosoma brucei equiperdum</name>
    <dbReference type="NCBI Taxonomy" id="630700"/>
    <lineage>
        <taxon>Eukaryota</taxon>
        <taxon>Discoba</taxon>
        <taxon>Euglenozoa</taxon>
        <taxon>Kinetoplastea</taxon>
        <taxon>Metakinetoplastina</taxon>
        <taxon>Trypanosomatida</taxon>
        <taxon>Trypanosomatidae</taxon>
        <taxon>Trypanosoma</taxon>
    </lineage>
</organism>
<accession>A0A3L6KRF1</accession>
<evidence type="ECO:0000313" key="3">
    <source>
        <dbReference type="Proteomes" id="UP000266743"/>
    </source>
</evidence>
<sequence length="181" mass="19983">MTTLEKRIEEASGLIYRARAEETPDGNPLVAARNYIAAMEIITNICKDVSPESDNDKDRFFLFQVRQRMEVYQKRVQLLLSVAAEMGLDDIPEHVGNTVLDSPAHASDRTGAADFENPAVPSTAPTSVPPPACADGFGENVPPLEYFFSQQPQAPTRPQPEETESVEALLGQFSFDEVKKE</sequence>
<evidence type="ECO:0000256" key="1">
    <source>
        <dbReference type="SAM" id="MobiDB-lite"/>
    </source>
</evidence>
<reference evidence="2 3" key="1">
    <citation type="submission" date="2018-09" db="EMBL/GenBank/DDBJ databases">
        <title>whole genome sequence of T. equiperdum IVM-t1 strain.</title>
        <authorList>
            <person name="Suganuma K."/>
        </authorList>
    </citation>
    <scope>NUCLEOTIDE SEQUENCE [LARGE SCALE GENOMIC DNA]</scope>
    <source>
        <strain evidence="2 3">IVM-t1</strain>
    </source>
</reference>
<dbReference type="AlphaFoldDB" id="A0A3L6KRF1"/>
<proteinExistence type="predicted"/>
<dbReference type="EMBL" id="QSBY01000015">
    <property type="protein sequence ID" value="RHW67133.1"/>
    <property type="molecule type" value="Genomic_DNA"/>
</dbReference>
<gene>
    <name evidence="2" type="ORF">DPX39_000039000</name>
</gene>